<dbReference type="GO" id="GO:0004674">
    <property type="term" value="F:protein serine/threonine kinase activity"/>
    <property type="evidence" value="ECO:0007669"/>
    <property type="project" value="UniProtKB-KW"/>
</dbReference>
<dbReference type="PROSITE" id="PS00108">
    <property type="entry name" value="PROTEIN_KINASE_ST"/>
    <property type="match status" value="1"/>
</dbReference>
<dbReference type="SUPFAM" id="SSF56112">
    <property type="entry name" value="Protein kinase-like (PK-like)"/>
    <property type="match status" value="1"/>
</dbReference>
<sequence length="323" mass="35524">MIESAGAEALGRNTRLNGGDAGKAGGGTTGAIGAAGATYRIRSVISSSELAIVYTARQEKAGVKCVIKEFFPRALVRRGRDGKSVHRRTGMPQEKYGTLKDAFLQEGALLQDCEHPGVVRCLDRFEQNGTAYLVMEYCPGLTLDQVIGGRPDMAEPGFLYRSILPLIGTVEHLHRRGVIHRDVKPGNIIIDEQGRAKLLDFGSAVRYEESGHPILTTAGYSPLELYSEHSRQGPVSDVYAMAAVLYYCCRGEAPRDVRQRLFDDSLEPLGAGLRRSWPFLARAVRRALAVSPERRASSLNGLKRAIRLEYFASRSFLQKRRSG</sequence>
<keyword evidence="6" id="KW-0723">Serine/threonine-protein kinase</keyword>
<proteinExistence type="predicted"/>
<gene>
    <name evidence="6" type="ORF">FRY98_23275</name>
</gene>
<evidence type="ECO:0000259" key="5">
    <source>
        <dbReference type="PROSITE" id="PS50011"/>
    </source>
</evidence>
<keyword evidence="2" id="KW-0547">Nucleotide-binding</keyword>
<dbReference type="InterPro" id="IPR008271">
    <property type="entry name" value="Ser/Thr_kinase_AS"/>
</dbReference>
<reference evidence="6 7" key="1">
    <citation type="submission" date="2019-08" db="EMBL/GenBank/DDBJ databases">
        <title>Genome sequencing of Paenibacillus faecis DSM 23593(T).</title>
        <authorList>
            <person name="Kook J.-K."/>
            <person name="Park S.-N."/>
            <person name="Lim Y.K."/>
        </authorList>
    </citation>
    <scope>NUCLEOTIDE SEQUENCE [LARGE SCALE GENOMIC DNA]</scope>
    <source>
        <strain evidence="6 7">DSM 23593</strain>
    </source>
</reference>
<protein>
    <submittedName>
        <fullName evidence="6">Serine/threonine protein kinase</fullName>
    </submittedName>
</protein>
<name>A0A5D0CPG9_9BACL</name>
<organism evidence="6 7">
    <name type="scientific">Paenibacillus faecis</name>
    <dbReference type="NCBI Taxonomy" id="862114"/>
    <lineage>
        <taxon>Bacteria</taxon>
        <taxon>Bacillati</taxon>
        <taxon>Bacillota</taxon>
        <taxon>Bacilli</taxon>
        <taxon>Bacillales</taxon>
        <taxon>Paenibacillaceae</taxon>
        <taxon>Paenibacillus</taxon>
    </lineage>
</organism>
<dbReference type="InterPro" id="IPR000719">
    <property type="entry name" value="Prot_kinase_dom"/>
</dbReference>
<dbReference type="Pfam" id="PF00069">
    <property type="entry name" value="Pkinase"/>
    <property type="match status" value="1"/>
</dbReference>
<evidence type="ECO:0000256" key="4">
    <source>
        <dbReference type="ARBA" id="ARBA00022840"/>
    </source>
</evidence>
<dbReference type="EMBL" id="VSDO01000005">
    <property type="protein sequence ID" value="TYA11085.1"/>
    <property type="molecule type" value="Genomic_DNA"/>
</dbReference>
<keyword evidence="4" id="KW-0067">ATP-binding</keyword>
<keyword evidence="7" id="KW-1185">Reference proteome</keyword>
<evidence type="ECO:0000256" key="2">
    <source>
        <dbReference type="ARBA" id="ARBA00022741"/>
    </source>
</evidence>
<keyword evidence="3 6" id="KW-0418">Kinase</keyword>
<evidence type="ECO:0000256" key="3">
    <source>
        <dbReference type="ARBA" id="ARBA00022777"/>
    </source>
</evidence>
<keyword evidence="1" id="KW-0808">Transferase</keyword>
<evidence type="ECO:0000313" key="7">
    <source>
        <dbReference type="Proteomes" id="UP000325218"/>
    </source>
</evidence>
<dbReference type="AlphaFoldDB" id="A0A5D0CPG9"/>
<dbReference type="SMART" id="SM00220">
    <property type="entry name" value="S_TKc"/>
    <property type="match status" value="1"/>
</dbReference>
<dbReference type="PANTHER" id="PTHR43289:SF34">
    <property type="entry name" value="SERINE_THREONINE-PROTEIN KINASE YBDM-RELATED"/>
    <property type="match status" value="1"/>
</dbReference>
<evidence type="ECO:0000313" key="6">
    <source>
        <dbReference type="EMBL" id="TYA11085.1"/>
    </source>
</evidence>
<dbReference type="Proteomes" id="UP000325218">
    <property type="component" value="Unassembled WGS sequence"/>
</dbReference>
<feature type="domain" description="Protein kinase" evidence="5">
    <location>
        <begin position="39"/>
        <end position="311"/>
    </location>
</feature>
<dbReference type="InterPro" id="IPR011009">
    <property type="entry name" value="Kinase-like_dom_sf"/>
</dbReference>
<dbReference type="PANTHER" id="PTHR43289">
    <property type="entry name" value="MITOGEN-ACTIVATED PROTEIN KINASE KINASE KINASE 20-RELATED"/>
    <property type="match status" value="1"/>
</dbReference>
<accession>A0A5D0CPG9</accession>
<dbReference type="Gene3D" id="1.10.510.10">
    <property type="entry name" value="Transferase(Phosphotransferase) domain 1"/>
    <property type="match status" value="1"/>
</dbReference>
<dbReference type="Gene3D" id="3.30.200.20">
    <property type="entry name" value="Phosphorylase Kinase, domain 1"/>
    <property type="match status" value="1"/>
</dbReference>
<dbReference type="PROSITE" id="PS50011">
    <property type="entry name" value="PROTEIN_KINASE_DOM"/>
    <property type="match status" value="1"/>
</dbReference>
<dbReference type="GO" id="GO:0005524">
    <property type="term" value="F:ATP binding"/>
    <property type="evidence" value="ECO:0007669"/>
    <property type="project" value="UniProtKB-KW"/>
</dbReference>
<dbReference type="OrthoDB" id="9788659at2"/>
<evidence type="ECO:0000256" key="1">
    <source>
        <dbReference type="ARBA" id="ARBA00022679"/>
    </source>
</evidence>
<comment type="caution">
    <text evidence="6">The sequence shown here is derived from an EMBL/GenBank/DDBJ whole genome shotgun (WGS) entry which is preliminary data.</text>
</comment>
<dbReference type="CDD" id="cd14014">
    <property type="entry name" value="STKc_PknB_like"/>
    <property type="match status" value="1"/>
</dbReference>